<proteinExistence type="predicted"/>
<name>A0AAE1GK44_PETCI</name>
<keyword evidence="1 7" id="KW-0732">Signal</keyword>
<dbReference type="Gene3D" id="2.60.120.200">
    <property type="match status" value="1"/>
</dbReference>
<evidence type="ECO:0000313" key="9">
    <source>
        <dbReference type="EMBL" id="KAK3893321.1"/>
    </source>
</evidence>
<dbReference type="GO" id="GO:0016020">
    <property type="term" value="C:membrane"/>
    <property type="evidence" value="ECO:0007669"/>
    <property type="project" value="InterPro"/>
</dbReference>
<evidence type="ECO:0000313" key="10">
    <source>
        <dbReference type="Proteomes" id="UP001286313"/>
    </source>
</evidence>
<feature type="chain" id="PRO_5042226001" description="C-type lectin domain-containing protein" evidence="7">
    <location>
        <begin position="32"/>
        <end position="646"/>
    </location>
</feature>
<dbReference type="InterPro" id="IPR002172">
    <property type="entry name" value="LDrepeatLR_classA_rpt"/>
</dbReference>
<dbReference type="EMBL" id="JAWQEG010000216">
    <property type="protein sequence ID" value="KAK3893321.1"/>
    <property type="molecule type" value="Genomic_DNA"/>
</dbReference>
<feature type="domain" description="C-type lectin" evidence="8">
    <location>
        <begin position="230"/>
        <end position="352"/>
    </location>
</feature>
<reference evidence="9" key="1">
    <citation type="submission" date="2023-10" db="EMBL/GenBank/DDBJ databases">
        <title>Genome assemblies of two species of porcelain crab, Petrolisthes cinctipes and Petrolisthes manimaculis (Anomura: Porcellanidae).</title>
        <authorList>
            <person name="Angst P."/>
        </authorList>
    </citation>
    <scope>NUCLEOTIDE SEQUENCE</scope>
    <source>
        <strain evidence="9">PB745_01</strain>
        <tissue evidence="9">Gill</tissue>
    </source>
</reference>
<keyword evidence="4" id="KW-0325">Glycoprotein</keyword>
<evidence type="ECO:0000256" key="4">
    <source>
        <dbReference type="ARBA" id="ARBA00023180"/>
    </source>
</evidence>
<evidence type="ECO:0000259" key="8">
    <source>
        <dbReference type="PROSITE" id="PS50041"/>
    </source>
</evidence>
<dbReference type="Proteomes" id="UP001286313">
    <property type="component" value="Unassembled WGS sequence"/>
</dbReference>
<dbReference type="Gene3D" id="3.10.100.10">
    <property type="entry name" value="Mannose-Binding Protein A, subunit A"/>
    <property type="match status" value="1"/>
</dbReference>
<evidence type="ECO:0000256" key="1">
    <source>
        <dbReference type="ARBA" id="ARBA00022729"/>
    </source>
</evidence>
<dbReference type="InterPro" id="IPR036734">
    <property type="entry name" value="Neur_chan_lig-bd_sf"/>
</dbReference>
<dbReference type="PROSITE" id="PS50068">
    <property type="entry name" value="LDLRA_2"/>
    <property type="match status" value="1"/>
</dbReference>
<dbReference type="SUPFAM" id="SSF49899">
    <property type="entry name" value="Concanavalin A-like lectins/glucanases"/>
    <property type="match status" value="1"/>
</dbReference>
<comment type="caution">
    <text evidence="9">The sequence shown here is derived from an EMBL/GenBank/DDBJ whole genome shotgun (WGS) entry which is preliminary data.</text>
</comment>
<dbReference type="SUPFAM" id="SSF57424">
    <property type="entry name" value="LDL receptor-like module"/>
    <property type="match status" value="1"/>
</dbReference>
<dbReference type="AlphaFoldDB" id="A0AAE1GK44"/>
<organism evidence="9 10">
    <name type="scientific">Petrolisthes cinctipes</name>
    <name type="common">Flat porcelain crab</name>
    <dbReference type="NCBI Taxonomy" id="88211"/>
    <lineage>
        <taxon>Eukaryota</taxon>
        <taxon>Metazoa</taxon>
        <taxon>Ecdysozoa</taxon>
        <taxon>Arthropoda</taxon>
        <taxon>Crustacea</taxon>
        <taxon>Multicrustacea</taxon>
        <taxon>Malacostraca</taxon>
        <taxon>Eumalacostraca</taxon>
        <taxon>Eucarida</taxon>
        <taxon>Decapoda</taxon>
        <taxon>Pleocyemata</taxon>
        <taxon>Anomura</taxon>
        <taxon>Galatheoidea</taxon>
        <taxon>Porcellanidae</taxon>
        <taxon>Petrolisthes</taxon>
    </lineage>
</organism>
<dbReference type="InterPro" id="IPR001304">
    <property type="entry name" value="C-type_lectin-like"/>
</dbReference>
<keyword evidence="3 5" id="KW-1015">Disulfide bond</keyword>
<evidence type="ECO:0000256" key="3">
    <source>
        <dbReference type="ARBA" id="ARBA00023157"/>
    </source>
</evidence>
<keyword evidence="2" id="KW-0677">Repeat</keyword>
<dbReference type="Gene3D" id="2.70.170.10">
    <property type="entry name" value="Neurotransmitter-gated ion-channel ligand-binding domain"/>
    <property type="match status" value="1"/>
</dbReference>
<dbReference type="InterPro" id="IPR016187">
    <property type="entry name" value="CTDL_fold"/>
</dbReference>
<evidence type="ECO:0000256" key="2">
    <source>
        <dbReference type="ARBA" id="ARBA00022737"/>
    </source>
</evidence>
<gene>
    <name evidence="9" type="ORF">Pcinc_002876</name>
</gene>
<evidence type="ECO:0000256" key="5">
    <source>
        <dbReference type="PROSITE-ProRule" id="PRU00124"/>
    </source>
</evidence>
<accession>A0AAE1GK44</accession>
<keyword evidence="10" id="KW-1185">Reference proteome</keyword>
<feature type="signal peptide" evidence="7">
    <location>
        <begin position="1"/>
        <end position="31"/>
    </location>
</feature>
<dbReference type="GO" id="GO:0005230">
    <property type="term" value="F:extracellular ligand-gated monoatomic ion channel activity"/>
    <property type="evidence" value="ECO:0007669"/>
    <property type="project" value="InterPro"/>
</dbReference>
<dbReference type="InterPro" id="IPR013320">
    <property type="entry name" value="ConA-like_dom_sf"/>
</dbReference>
<dbReference type="InterPro" id="IPR036055">
    <property type="entry name" value="LDL_receptor-like_sf"/>
</dbReference>
<feature type="disulfide bond" evidence="5">
    <location>
        <begin position="456"/>
        <end position="474"/>
    </location>
</feature>
<dbReference type="FunFam" id="4.10.400.10:FF:000034">
    <property type="entry name" value="Low-density lipoprotein receptor-related protein 2"/>
    <property type="match status" value="1"/>
</dbReference>
<dbReference type="PROSITE" id="PS50041">
    <property type="entry name" value="C_TYPE_LECTIN_2"/>
    <property type="match status" value="1"/>
</dbReference>
<feature type="region of interest" description="Disordered" evidence="6">
    <location>
        <begin position="602"/>
        <end position="633"/>
    </location>
</feature>
<dbReference type="PROSITE" id="PS01209">
    <property type="entry name" value="LDLRA_1"/>
    <property type="match status" value="1"/>
</dbReference>
<dbReference type="Gene3D" id="4.10.400.10">
    <property type="entry name" value="Low-density Lipoprotein Receptor"/>
    <property type="match status" value="1"/>
</dbReference>
<dbReference type="InterPro" id="IPR023415">
    <property type="entry name" value="LDLR_class-A_CS"/>
</dbReference>
<dbReference type="CDD" id="cd00112">
    <property type="entry name" value="LDLa"/>
    <property type="match status" value="1"/>
</dbReference>
<dbReference type="InterPro" id="IPR016186">
    <property type="entry name" value="C-type_lectin-like/link_sf"/>
</dbReference>
<protein>
    <recommendedName>
        <fullName evidence="8">C-type lectin domain-containing protein</fullName>
    </recommendedName>
</protein>
<feature type="disulfide bond" evidence="5">
    <location>
        <begin position="449"/>
        <end position="461"/>
    </location>
</feature>
<dbReference type="SUPFAM" id="SSF63712">
    <property type="entry name" value="Nicotinic receptor ligand binding domain-like"/>
    <property type="match status" value="1"/>
</dbReference>
<dbReference type="Pfam" id="PF00057">
    <property type="entry name" value="Ldl_recept_a"/>
    <property type="match status" value="1"/>
</dbReference>
<dbReference type="Pfam" id="PF13385">
    <property type="entry name" value="Laminin_G_3"/>
    <property type="match status" value="1"/>
</dbReference>
<sequence>MDSQVVSRNIHQAAFVLALICLAVVAGGGEGVLVLDCGANSRPGSRIGARTTDVNFTSGQDLTGCVRFQFARLQRVNIAFVVIGTSTRPIMQLEINVDNLRVCVRQQYWFHVLDRWLRPRRWYFVCITHSYDTGQVTTYFMGQVLSSHDLTQSLPMQQATEVAVGHHSSLIKSTGMAFIGKITHFNLWGRVLSLEEVRELTWCEGEGEGDLVSWNGAWNIVEALEYHVDLPDLCLRFQPPGIQVFPRSRYSEGVGVCEAMGGIVPLPHNLTHANEMITYAREVRPECALLWIGVTDDVKEGSWIHHLSGKPVHLLPWSVDEPNGVHYENCGGLEEGGVVDDDCEALRCTTCQLAHDLVLTLRGSCETLAHNVNYMMSRQAGRRIFLGYGEYSILYNGTNWVWMDHGTQRLVATLWPGTYHPVGRRWWQLHRSVCKQTTGGVRRLLLSACSSHQFTCDDGTCVSLSLRCDLKYDCRDESDESDCVLVRVPQDYKTSVAPRVLGWRAWGGGGNVMVAQDLTALITITNLRVDTAHMLLKVALNLTLAWIDPRLTYVNLKDDHSLNVLDNNVSEVWRPSVILLNTMDTPPSAPPHASIIHVLRQGTPHGTDNSLPEEGTCVGRERERRYSSGQTRGPHFFHQRLGLSLV</sequence>
<evidence type="ECO:0000256" key="7">
    <source>
        <dbReference type="SAM" id="SignalP"/>
    </source>
</evidence>
<dbReference type="SMART" id="SM00192">
    <property type="entry name" value="LDLa"/>
    <property type="match status" value="1"/>
</dbReference>
<feature type="disulfide bond" evidence="5">
    <location>
        <begin position="468"/>
        <end position="483"/>
    </location>
</feature>
<evidence type="ECO:0000256" key="6">
    <source>
        <dbReference type="SAM" id="MobiDB-lite"/>
    </source>
</evidence>
<dbReference type="SUPFAM" id="SSF56436">
    <property type="entry name" value="C-type lectin-like"/>
    <property type="match status" value="1"/>
</dbReference>